<dbReference type="AlphaFoldDB" id="A0A2S6N4Z7"/>
<proteinExistence type="predicted"/>
<organism evidence="2 3">
    <name type="scientific">Rhodopila globiformis</name>
    <name type="common">Rhodopseudomonas globiformis</name>
    <dbReference type="NCBI Taxonomy" id="1071"/>
    <lineage>
        <taxon>Bacteria</taxon>
        <taxon>Pseudomonadati</taxon>
        <taxon>Pseudomonadota</taxon>
        <taxon>Alphaproteobacteria</taxon>
        <taxon>Acetobacterales</taxon>
        <taxon>Acetobacteraceae</taxon>
        <taxon>Rhodopila</taxon>
    </lineage>
</organism>
<dbReference type="Gene3D" id="2.60.120.380">
    <property type="match status" value="1"/>
</dbReference>
<comment type="caution">
    <text evidence="2">The sequence shown here is derived from an EMBL/GenBank/DDBJ whole genome shotgun (WGS) entry which is preliminary data.</text>
</comment>
<reference evidence="2 3" key="1">
    <citation type="journal article" date="2018" name="Arch. Microbiol.">
        <title>New insights into the metabolic potential of the phototrophic purple bacterium Rhodopila globiformis DSM 161(T) from its draft genome sequence and evidence for a vanadium-dependent nitrogenase.</title>
        <authorList>
            <person name="Imhoff J.F."/>
            <person name="Rahn T."/>
            <person name="Kunzel S."/>
            <person name="Neulinger S.C."/>
        </authorList>
    </citation>
    <scope>NUCLEOTIDE SEQUENCE [LARGE SCALE GENOMIC DNA]</scope>
    <source>
        <strain evidence="2 3">DSM 161</strain>
    </source>
</reference>
<name>A0A2S6N4Z7_RHOGL</name>
<feature type="signal peptide" evidence="1">
    <location>
        <begin position="1"/>
        <end position="20"/>
    </location>
</feature>
<keyword evidence="3" id="KW-1185">Reference proteome</keyword>
<evidence type="ECO:0008006" key="4">
    <source>
        <dbReference type="Google" id="ProtNLM"/>
    </source>
</evidence>
<protein>
    <recommendedName>
        <fullName evidence="4">Peptidase C-terminal archaeal/bacterial domain-containing protein</fullName>
    </recommendedName>
</protein>
<gene>
    <name evidence="2" type="ORF">CCS01_20810</name>
</gene>
<evidence type="ECO:0000313" key="3">
    <source>
        <dbReference type="Proteomes" id="UP000239724"/>
    </source>
</evidence>
<keyword evidence="1" id="KW-0732">Signal</keyword>
<dbReference type="Proteomes" id="UP000239724">
    <property type="component" value="Unassembled WGS sequence"/>
</dbReference>
<feature type="chain" id="PRO_5015695550" description="Peptidase C-terminal archaeal/bacterial domain-containing protein" evidence="1">
    <location>
        <begin position="21"/>
        <end position="141"/>
    </location>
</feature>
<evidence type="ECO:0000256" key="1">
    <source>
        <dbReference type="SAM" id="SignalP"/>
    </source>
</evidence>
<evidence type="ECO:0000313" key="2">
    <source>
        <dbReference type="EMBL" id="PPQ29696.1"/>
    </source>
</evidence>
<accession>A0A2S6N4Z7</accession>
<sequence>MHPLALIPAVLLALAHPAAAACDPPVAVRFAAGASSAELAGGIPRGSLDCFTVTARSGQHLAVSQRPAAGPSNIVMQIYKPGWKITRTDDGPEIAAHALPGAGEGEDAKSWYGRLPASGTYLLVIGTTRGGGEYKVKVEIH</sequence>
<dbReference type="EMBL" id="NHRY01000222">
    <property type="protein sequence ID" value="PPQ29696.1"/>
    <property type="molecule type" value="Genomic_DNA"/>
</dbReference>